<evidence type="ECO:0000313" key="4">
    <source>
        <dbReference type="EMBL" id="EME28092.1"/>
    </source>
</evidence>
<organism evidence="4 5">
    <name type="scientific">Galdieria sulphuraria</name>
    <name type="common">Red alga</name>
    <dbReference type="NCBI Taxonomy" id="130081"/>
    <lineage>
        <taxon>Eukaryota</taxon>
        <taxon>Rhodophyta</taxon>
        <taxon>Bangiophyceae</taxon>
        <taxon>Galdieriales</taxon>
        <taxon>Galdieriaceae</taxon>
        <taxon>Galdieria</taxon>
    </lineage>
</organism>
<feature type="compositionally biased region" description="Polar residues" evidence="3">
    <location>
        <begin position="849"/>
        <end position="862"/>
    </location>
</feature>
<feature type="region of interest" description="Disordered" evidence="3">
    <location>
        <begin position="838"/>
        <end position="891"/>
    </location>
</feature>
<gene>
    <name evidence="4" type="ORF">Gasu_44290</name>
</gene>
<dbReference type="RefSeq" id="XP_005704612.1">
    <property type="nucleotide sequence ID" value="XM_005704555.1"/>
</dbReference>
<keyword evidence="2" id="KW-0131">Cell cycle</keyword>
<protein>
    <submittedName>
        <fullName evidence="4">SIT4 phosphatase-associated family protein</fullName>
    </submittedName>
</protein>
<dbReference type="GO" id="GO:0019903">
    <property type="term" value="F:protein phosphatase binding"/>
    <property type="evidence" value="ECO:0007669"/>
    <property type="project" value="InterPro"/>
</dbReference>
<dbReference type="KEGG" id="gsl:Gasu_44290"/>
<feature type="region of interest" description="Disordered" evidence="3">
    <location>
        <begin position="1"/>
        <end position="54"/>
    </location>
</feature>
<feature type="compositionally biased region" description="Basic and acidic residues" evidence="3">
    <location>
        <begin position="863"/>
        <end position="883"/>
    </location>
</feature>
<sequence length="978" mass="111427">MSSMDSNSYTSEVSNDSASSLDSQDTTSNQGVTKKSKNKRNKGKGKWRKKNDFNHLNTDTTNKILSRKEFQSSFEKIVDLLDYDGLISEIKAENETLVTFLSTPSTVQVLICLVIETVEFPAGMEVDSNKFKYKFPFVISEILSMECLSLASSGALNDDTLSLFFNFLRKPDKDLEPAAVNIFAKIASTFCQIYEETILDYVQRNSWILDSLLEKIHFYPLANFLLQLHLPPLPFTEGCDSSTESAQEMTIHCCYVNDYFLLHHLAEKFLPNSLSHLTETQRQETIHNAAFVFLGLALRTIPYREYIAIPPELDILCEISLLGSLLSYGLAEANNNLECLNDSWYSPVLMNALTIIYEILGSLVLGSKNDRWNADDRYSTAILLQFVQQGIWECSKDTERLVFEIEAEIVPKFGQLASLLSMNNDQEKNKLKQKPRLGGLRLKIAEFFLICLVTCSKDTIIEIFNFQVPQLLLTLFVECDMCNILQHQVAALLSFTLQKTDAELSICQKLWILECRLFSWFIDAWELNFISEQQHHIRKSYMGHLIPLGNTLATMLEEYENELFEIIDDDVLSSFERIRDHDLQIENEIQATEIGGSHPIYSNEERKSNKLQVDTLGVDFDQIMGGIISSDVATIHMFSEYLYEDDESPTEEDNQDDEDNDDEKIQMSQVENGNEDEALNIGSISKKIVTKSLGSSHSPESSLSSRFAQMLAMNASDIVPVSNRKLSLERNNKPHRESYEKLSEPKENTEKDIFEDDSFLWAVHDEEEVKESTAERDNKLISTKHNTSSKVRADNSKNFVKRRTFLSNHQLSNGSQSAMQQPSVILRDSQGHAIGTIHSSAHSNKKQETTIPIGSSHETTSSQDKKKPQDEKNNDETDEKDNAKLNQPIRTSESRIPQLLNQDLTTKAMLPQGKSSIVSNASKLYRRKKETDEVKTAQYKEPAWQKDHNDVFSTLVRNFMQNSFYRNHNQNSSSRKTN</sequence>
<evidence type="ECO:0000256" key="1">
    <source>
        <dbReference type="ARBA" id="ARBA00006180"/>
    </source>
</evidence>
<dbReference type="GO" id="GO:0019888">
    <property type="term" value="F:protein phosphatase regulator activity"/>
    <property type="evidence" value="ECO:0007669"/>
    <property type="project" value="TreeGrafter"/>
</dbReference>
<keyword evidence="5" id="KW-1185">Reference proteome</keyword>
<dbReference type="Pfam" id="PF04499">
    <property type="entry name" value="SAPS"/>
    <property type="match status" value="1"/>
</dbReference>
<dbReference type="AlphaFoldDB" id="M2XDM3"/>
<evidence type="ECO:0000313" key="5">
    <source>
        <dbReference type="Proteomes" id="UP000030680"/>
    </source>
</evidence>
<dbReference type="PANTHER" id="PTHR12634:SF8">
    <property type="entry name" value="FIERY MOUNTAIN, ISOFORM D"/>
    <property type="match status" value="1"/>
</dbReference>
<proteinExistence type="inferred from homology"/>
<feature type="compositionally biased region" description="Polar residues" evidence="3">
    <location>
        <begin position="1"/>
        <end position="33"/>
    </location>
</feature>
<dbReference type="OMA" id="ALAMEIN"/>
<feature type="compositionally biased region" description="Polar residues" evidence="3">
    <location>
        <begin position="780"/>
        <end position="790"/>
    </location>
</feature>
<dbReference type="eggNOG" id="KOG2073">
    <property type="taxonomic scope" value="Eukaryota"/>
</dbReference>
<dbReference type="PANTHER" id="PTHR12634">
    <property type="entry name" value="SIT4 YEAST -ASSOCIATING PROTEIN-RELATED"/>
    <property type="match status" value="1"/>
</dbReference>
<feature type="region of interest" description="Disordered" evidence="3">
    <location>
        <begin position="771"/>
        <end position="794"/>
    </location>
</feature>
<comment type="similarity">
    <text evidence="1">Belongs to the SAPS family.</text>
</comment>
<reference evidence="5" key="1">
    <citation type="journal article" date="2013" name="Science">
        <title>Gene transfer from bacteria and archaea facilitated evolution of an extremophilic eukaryote.</title>
        <authorList>
            <person name="Schonknecht G."/>
            <person name="Chen W.H."/>
            <person name="Ternes C.M."/>
            <person name="Barbier G.G."/>
            <person name="Shrestha R.P."/>
            <person name="Stanke M."/>
            <person name="Brautigam A."/>
            <person name="Baker B.J."/>
            <person name="Banfield J.F."/>
            <person name="Garavito R.M."/>
            <person name="Carr K."/>
            <person name="Wilkerson C."/>
            <person name="Rensing S.A."/>
            <person name="Gagneul D."/>
            <person name="Dickenson N.E."/>
            <person name="Oesterhelt C."/>
            <person name="Lercher M.J."/>
            <person name="Weber A.P."/>
        </authorList>
    </citation>
    <scope>NUCLEOTIDE SEQUENCE [LARGE SCALE GENOMIC DNA]</scope>
    <source>
        <strain evidence="5">074W</strain>
    </source>
</reference>
<dbReference type="GeneID" id="17086959"/>
<dbReference type="InterPro" id="IPR007587">
    <property type="entry name" value="SAPS"/>
</dbReference>
<accession>M2XDM3</accession>
<dbReference type="Gramene" id="EME28092">
    <property type="protein sequence ID" value="EME28092"/>
    <property type="gene ID" value="Gasu_44290"/>
</dbReference>
<feature type="compositionally biased region" description="Basic residues" evidence="3">
    <location>
        <begin position="34"/>
        <end position="49"/>
    </location>
</feature>
<dbReference type="Proteomes" id="UP000030680">
    <property type="component" value="Unassembled WGS sequence"/>
</dbReference>
<name>M2XDM3_GALSU</name>
<evidence type="ECO:0000256" key="2">
    <source>
        <dbReference type="ARBA" id="ARBA00023306"/>
    </source>
</evidence>
<evidence type="ECO:0000256" key="3">
    <source>
        <dbReference type="SAM" id="MobiDB-lite"/>
    </source>
</evidence>
<dbReference type="STRING" id="130081.M2XDM3"/>
<dbReference type="EMBL" id="KB454524">
    <property type="protein sequence ID" value="EME28092.1"/>
    <property type="molecule type" value="Genomic_DNA"/>
</dbReference>
<dbReference type="OrthoDB" id="295029at2759"/>